<dbReference type="STRING" id="3775.A0A1Q3BN94"/>
<keyword evidence="2" id="KW-1185">Reference proteome</keyword>
<feature type="non-terminal residue" evidence="1">
    <location>
        <position position="1"/>
    </location>
</feature>
<protein>
    <submittedName>
        <fullName evidence="1">Uncharacterized protein</fullName>
    </submittedName>
</protein>
<dbReference type="Proteomes" id="UP000187406">
    <property type="component" value="Unassembled WGS sequence"/>
</dbReference>
<dbReference type="AlphaFoldDB" id="A0A1Q3BN94"/>
<evidence type="ECO:0000313" key="1">
    <source>
        <dbReference type="EMBL" id="GAV69173.1"/>
    </source>
</evidence>
<organism evidence="1 2">
    <name type="scientific">Cephalotus follicularis</name>
    <name type="common">Albany pitcher plant</name>
    <dbReference type="NCBI Taxonomy" id="3775"/>
    <lineage>
        <taxon>Eukaryota</taxon>
        <taxon>Viridiplantae</taxon>
        <taxon>Streptophyta</taxon>
        <taxon>Embryophyta</taxon>
        <taxon>Tracheophyta</taxon>
        <taxon>Spermatophyta</taxon>
        <taxon>Magnoliopsida</taxon>
        <taxon>eudicotyledons</taxon>
        <taxon>Gunneridae</taxon>
        <taxon>Pentapetalae</taxon>
        <taxon>rosids</taxon>
        <taxon>fabids</taxon>
        <taxon>Oxalidales</taxon>
        <taxon>Cephalotaceae</taxon>
        <taxon>Cephalotus</taxon>
    </lineage>
</organism>
<dbReference type="InParanoid" id="A0A1Q3BN94"/>
<sequence>ERRNWFKPLPWEEELHKASKGTVVSLKNLDPSFTSSEVEDLVWHAFKVSVEAKMIQRSTFSSPHYGEALVVFKSTDAPESVLSKLRKECLMLADGRIVFGERPTLREFNKPASFVGHLVIDKNRSQRQHKEKSAVSTSHFSQSNTIEYDLAMDWRVLQERSDKWWTLLHEEQAKQIQRGQSLLRLKCNTT</sequence>
<dbReference type="GO" id="GO:0003723">
    <property type="term" value="F:RNA binding"/>
    <property type="evidence" value="ECO:0007669"/>
    <property type="project" value="TreeGrafter"/>
</dbReference>
<reference evidence="2" key="1">
    <citation type="submission" date="2016-04" db="EMBL/GenBank/DDBJ databases">
        <title>Cephalotus genome sequencing.</title>
        <authorList>
            <person name="Fukushima K."/>
            <person name="Hasebe M."/>
            <person name="Fang X."/>
        </authorList>
    </citation>
    <scope>NUCLEOTIDE SEQUENCE [LARGE SCALE GENOMIC DNA]</scope>
    <source>
        <strain evidence="2">cv. St1</strain>
    </source>
</reference>
<comment type="caution">
    <text evidence="1">The sequence shown here is derived from an EMBL/GenBank/DDBJ whole genome shotgun (WGS) entry which is preliminary data.</text>
</comment>
<dbReference type="OrthoDB" id="1896853at2759"/>
<gene>
    <name evidence="1" type="ORF">CFOL_v3_12674</name>
</gene>
<dbReference type="PANTHER" id="PTHR47073:SF7">
    <property type="entry name" value="BAH DOMAIN-CONTAINING PROTEIN"/>
    <property type="match status" value="1"/>
</dbReference>
<name>A0A1Q3BN94_CEPFO</name>
<proteinExistence type="predicted"/>
<evidence type="ECO:0000313" key="2">
    <source>
        <dbReference type="Proteomes" id="UP000187406"/>
    </source>
</evidence>
<dbReference type="EMBL" id="BDDD01000696">
    <property type="protein sequence ID" value="GAV69173.1"/>
    <property type="molecule type" value="Genomic_DNA"/>
</dbReference>
<accession>A0A1Q3BN94</accession>
<dbReference type="PANTHER" id="PTHR47073">
    <property type="entry name" value="PROTEIN ANTI-SILENCING 1"/>
    <property type="match status" value="1"/>
</dbReference>